<dbReference type="InterPro" id="IPR019050">
    <property type="entry name" value="FDF_dom"/>
</dbReference>
<dbReference type="GO" id="GO:0034063">
    <property type="term" value="P:stress granule assembly"/>
    <property type="evidence" value="ECO:0007669"/>
    <property type="project" value="TreeGrafter"/>
</dbReference>
<feature type="compositionally biased region" description="Basic and acidic residues" evidence="1">
    <location>
        <begin position="262"/>
        <end position="280"/>
    </location>
</feature>
<dbReference type="PANTHER" id="PTHR13586:SF0">
    <property type="entry name" value="TRAILER HITCH, ISOFORM H"/>
    <property type="match status" value="1"/>
</dbReference>
<keyword evidence="4" id="KW-1185">Reference proteome</keyword>
<dbReference type="AlphaFoldDB" id="A0AAV8UIL3"/>
<evidence type="ECO:0000313" key="3">
    <source>
        <dbReference type="EMBL" id="KAJ8900908.1"/>
    </source>
</evidence>
<dbReference type="InterPro" id="IPR025609">
    <property type="entry name" value="Lsm14-like_N"/>
</dbReference>
<dbReference type="SUPFAM" id="SSF50182">
    <property type="entry name" value="Sm-like ribonucleoproteins"/>
    <property type="match status" value="1"/>
</dbReference>
<dbReference type="SMART" id="SM01199">
    <property type="entry name" value="FDF"/>
    <property type="match status" value="1"/>
</dbReference>
<feature type="compositionally biased region" description="Basic and acidic residues" evidence="1">
    <location>
        <begin position="347"/>
        <end position="359"/>
    </location>
</feature>
<feature type="compositionally biased region" description="Basic and acidic residues" evidence="1">
    <location>
        <begin position="434"/>
        <end position="452"/>
    </location>
</feature>
<evidence type="ECO:0000256" key="1">
    <source>
        <dbReference type="SAM" id="MobiDB-lite"/>
    </source>
</evidence>
<sequence length="527" mass="57034">MSSGMGPPGGQGRENGEMAASAGGGKQAQPAGASYIGKRISLTSKSEIRYEGTLYQIDPKASTVSLEHVRSFGSEGRPRDGPPVPASNEMYSYIVFRASDIKELKFLAPAPAKPAQPQMPADPAIVDSGYDQKPGTGAPPQETRAPQAAPKYNYPAPSANQKSAPPPQRAPAAVEQEGKYQSQGEQGPVDSQEAGGVRQKQAAPVTARPTRGPTIPTMERRVPVETREPGPARGWGPPPTAATRSQYAGGNRSQTSSQPPEGEPRVEPEKRSPWESRRDQAGAWSKPAESTAEPSMGAWGAKKVLEAPAQKEAEVSEDIAAVSKDVAAPEPVQTRADNPAPAVVKTGGERGWERGDPRSQPRQSYQTHAPYRGRPDNRGQGKSRIVVPSEDFDFEAMNEKFDKVGVTEDGEIAEEVPKYDKKYDASKSFFDDLVSERASGEPRNKEFERKNMETFGEQAAVKRYGNRGGRRSMSYRGGYQGRSSGYRNSGNRGYQRKDGWNNQGPSTVDSRPQQTSSKENQQVTWGT</sequence>
<dbReference type="Gene3D" id="2.30.30.100">
    <property type="match status" value="1"/>
</dbReference>
<evidence type="ECO:0000313" key="4">
    <source>
        <dbReference type="Proteomes" id="UP001157974"/>
    </source>
</evidence>
<protein>
    <recommendedName>
        <fullName evidence="2">DFDF domain-containing protein</fullName>
    </recommendedName>
</protein>
<feature type="compositionally biased region" description="Basic and acidic residues" evidence="1">
    <location>
        <begin position="218"/>
        <end position="230"/>
    </location>
</feature>
<feature type="region of interest" description="Disordered" evidence="1">
    <location>
        <begin position="60"/>
        <end position="87"/>
    </location>
</feature>
<feature type="region of interest" description="Disordered" evidence="1">
    <location>
        <begin position="322"/>
        <end position="391"/>
    </location>
</feature>
<accession>A0AAV8UIL3</accession>
<feature type="compositionally biased region" description="Low complexity" evidence="1">
    <location>
        <begin position="109"/>
        <end position="124"/>
    </location>
</feature>
<dbReference type="GO" id="GO:0000932">
    <property type="term" value="C:P-body"/>
    <property type="evidence" value="ECO:0007669"/>
    <property type="project" value="TreeGrafter"/>
</dbReference>
<dbReference type="SMART" id="SM01271">
    <property type="entry name" value="LSM14"/>
    <property type="match status" value="1"/>
</dbReference>
<dbReference type="InterPro" id="IPR025762">
    <property type="entry name" value="DFDF"/>
</dbReference>
<organism evidence="3 4">
    <name type="scientific">Rhodosorus marinus</name>
    <dbReference type="NCBI Taxonomy" id="101924"/>
    <lineage>
        <taxon>Eukaryota</taxon>
        <taxon>Rhodophyta</taxon>
        <taxon>Stylonematophyceae</taxon>
        <taxon>Stylonematales</taxon>
        <taxon>Stylonemataceae</taxon>
        <taxon>Rhodosorus</taxon>
    </lineage>
</organism>
<dbReference type="GO" id="GO:0033962">
    <property type="term" value="P:P-body assembly"/>
    <property type="evidence" value="ECO:0007669"/>
    <property type="project" value="TreeGrafter"/>
</dbReference>
<evidence type="ECO:0000259" key="2">
    <source>
        <dbReference type="PROSITE" id="PS51512"/>
    </source>
</evidence>
<feature type="domain" description="DFDF" evidence="2">
    <location>
        <begin position="380"/>
        <end position="416"/>
    </location>
</feature>
<feature type="compositionally biased region" description="Polar residues" evidence="1">
    <location>
        <begin position="500"/>
        <end position="527"/>
    </location>
</feature>
<dbReference type="Proteomes" id="UP001157974">
    <property type="component" value="Unassembled WGS sequence"/>
</dbReference>
<dbReference type="EMBL" id="JAMWBK010000013">
    <property type="protein sequence ID" value="KAJ8900908.1"/>
    <property type="molecule type" value="Genomic_DNA"/>
</dbReference>
<dbReference type="CDD" id="cd01736">
    <property type="entry name" value="LSm14_N"/>
    <property type="match status" value="1"/>
</dbReference>
<dbReference type="PROSITE" id="PS51512">
    <property type="entry name" value="DFDF"/>
    <property type="match status" value="1"/>
</dbReference>
<feature type="region of interest" description="Disordered" evidence="1">
    <location>
        <begin position="1"/>
        <end position="34"/>
    </location>
</feature>
<feature type="compositionally biased region" description="Low complexity" evidence="1">
    <location>
        <begin position="471"/>
        <end position="493"/>
    </location>
</feature>
<feature type="compositionally biased region" description="Gly residues" evidence="1">
    <location>
        <begin position="1"/>
        <end position="13"/>
    </location>
</feature>
<dbReference type="InterPro" id="IPR010920">
    <property type="entry name" value="LSM_dom_sf"/>
</dbReference>
<dbReference type="PANTHER" id="PTHR13586">
    <property type="entry name" value="SCD6 PROTEIN-RELATED"/>
    <property type="match status" value="1"/>
</dbReference>
<proteinExistence type="predicted"/>
<feature type="region of interest" description="Disordered" evidence="1">
    <location>
        <begin position="434"/>
        <end position="527"/>
    </location>
</feature>
<feature type="region of interest" description="Disordered" evidence="1">
    <location>
        <begin position="109"/>
        <end position="303"/>
    </location>
</feature>
<reference evidence="3 4" key="1">
    <citation type="journal article" date="2023" name="Nat. Commun.">
        <title>Origin of minicircular mitochondrial genomes in red algae.</title>
        <authorList>
            <person name="Lee Y."/>
            <person name="Cho C.H."/>
            <person name="Lee Y.M."/>
            <person name="Park S.I."/>
            <person name="Yang J.H."/>
            <person name="West J.A."/>
            <person name="Bhattacharya D."/>
            <person name="Yoon H.S."/>
        </authorList>
    </citation>
    <scope>NUCLEOTIDE SEQUENCE [LARGE SCALE GENOMIC DNA]</scope>
    <source>
        <strain evidence="3 4">CCMP1338</strain>
        <tissue evidence="3">Whole cell</tissue>
    </source>
</reference>
<dbReference type="Pfam" id="PF12701">
    <property type="entry name" value="LSM14"/>
    <property type="match status" value="1"/>
</dbReference>
<comment type="caution">
    <text evidence="3">The sequence shown here is derived from an EMBL/GenBank/DDBJ whole genome shotgun (WGS) entry which is preliminary data.</text>
</comment>
<gene>
    <name evidence="3" type="ORF">NDN08_000207</name>
</gene>
<name>A0AAV8UIL3_9RHOD</name>
<dbReference type="GO" id="GO:0003729">
    <property type="term" value="F:mRNA binding"/>
    <property type="evidence" value="ECO:0007669"/>
    <property type="project" value="TreeGrafter"/>
</dbReference>
<feature type="compositionally biased region" description="Polar residues" evidence="1">
    <location>
        <begin position="242"/>
        <end position="259"/>
    </location>
</feature>